<evidence type="ECO:0000256" key="12">
    <source>
        <dbReference type="ARBA" id="ARBA00022857"/>
    </source>
</evidence>
<dbReference type="InterPro" id="IPR003170">
    <property type="entry name" value="MurB"/>
</dbReference>
<dbReference type="EC" id="1.3.1.98" evidence="6 20"/>
<keyword evidence="9 20" id="KW-0132">Cell division</keyword>
<dbReference type="InterPro" id="IPR016166">
    <property type="entry name" value="FAD-bd_PCMH"/>
</dbReference>
<evidence type="ECO:0000256" key="7">
    <source>
        <dbReference type="ARBA" id="ARBA00015188"/>
    </source>
</evidence>
<reference evidence="22 23" key="1">
    <citation type="submission" date="2018-04" db="EMBL/GenBank/DDBJ databases">
        <title>Thalassorhabdus spongiae gen. nov., sp. nov., isolated from a marine sponge in South-West Iceland.</title>
        <authorList>
            <person name="Knobloch S."/>
            <person name="Daussin A."/>
            <person name="Johannsson R."/>
            <person name="Marteinsson V.T."/>
        </authorList>
    </citation>
    <scope>NUCLEOTIDE SEQUENCE [LARGE SCALE GENOMIC DNA]</scope>
    <source>
        <strain evidence="22 23">Hp12</strain>
    </source>
</reference>
<keyword evidence="8 20" id="KW-0963">Cytoplasm</keyword>
<dbReference type="InterPro" id="IPR036318">
    <property type="entry name" value="FAD-bd_PCMH-like_sf"/>
</dbReference>
<keyword evidence="23" id="KW-1185">Reference proteome</keyword>
<evidence type="ECO:0000256" key="19">
    <source>
        <dbReference type="ARBA" id="ARBA00048914"/>
    </source>
</evidence>
<evidence type="ECO:0000256" key="10">
    <source>
        <dbReference type="ARBA" id="ARBA00022630"/>
    </source>
</evidence>
<evidence type="ECO:0000313" key="23">
    <source>
        <dbReference type="Proteomes" id="UP000244906"/>
    </source>
</evidence>
<evidence type="ECO:0000259" key="21">
    <source>
        <dbReference type="PROSITE" id="PS51387"/>
    </source>
</evidence>
<evidence type="ECO:0000256" key="14">
    <source>
        <dbReference type="ARBA" id="ARBA00022984"/>
    </source>
</evidence>
<feature type="active site" evidence="20">
    <location>
        <position position="169"/>
    </location>
</feature>
<proteinExistence type="inferred from homology"/>
<dbReference type="UniPathway" id="UPA00219"/>
<evidence type="ECO:0000256" key="17">
    <source>
        <dbReference type="ARBA" id="ARBA00023316"/>
    </source>
</evidence>
<comment type="cofactor">
    <cofactor evidence="1 20">
        <name>FAD</name>
        <dbReference type="ChEBI" id="CHEBI:57692"/>
    </cofactor>
</comment>
<evidence type="ECO:0000256" key="9">
    <source>
        <dbReference type="ARBA" id="ARBA00022618"/>
    </source>
</evidence>
<dbReference type="PANTHER" id="PTHR21071:SF4">
    <property type="entry name" value="UDP-N-ACETYLENOLPYRUVOYLGLUCOSAMINE REDUCTASE"/>
    <property type="match status" value="1"/>
</dbReference>
<keyword evidence="12 20" id="KW-0521">NADP</keyword>
<comment type="subcellular location">
    <subcellularLocation>
        <location evidence="3 20">Cytoplasm</location>
    </subcellularLocation>
</comment>
<dbReference type="GO" id="GO:0008762">
    <property type="term" value="F:UDP-N-acetylmuramate dehydrogenase activity"/>
    <property type="evidence" value="ECO:0007669"/>
    <property type="project" value="UniProtKB-UniRule"/>
</dbReference>
<gene>
    <name evidence="20" type="primary">murB</name>
    <name evidence="22" type="ORF">DC094_02270</name>
</gene>
<dbReference type="PANTHER" id="PTHR21071">
    <property type="entry name" value="UDP-N-ACETYLENOLPYRUVOYLGLUCOSAMINE REDUCTASE"/>
    <property type="match status" value="1"/>
</dbReference>
<comment type="function">
    <text evidence="2 20">Cell wall formation.</text>
</comment>
<keyword evidence="10 20" id="KW-0285">Flavoprotein</keyword>
<keyword evidence="11 20" id="KW-0274">FAD</keyword>
<feature type="domain" description="FAD-binding PCMH-type" evidence="21">
    <location>
        <begin position="24"/>
        <end position="204"/>
    </location>
</feature>
<dbReference type="HAMAP" id="MF_00037">
    <property type="entry name" value="MurB"/>
    <property type="match status" value="1"/>
</dbReference>
<evidence type="ECO:0000256" key="13">
    <source>
        <dbReference type="ARBA" id="ARBA00022960"/>
    </source>
</evidence>
<keyword evidence="17 20" id="KW-0961">Cell wall biogenesis/degradation</keyword>
<organism evidence="22 23">
    <name type="scientific">Pelagibaculum spongiae</name>
    <dbReference type="NCBI Taxonomy" id="2080658"/>
    <lineage>
        <taxon>Bacteria</taxon>
        <taxon>Pseudomonadati</taxon>
        <taxon>Pseudomonadota</taxon>
        <taxon>Gammaproteobacteria</taxon>
        <taxon>Oceanospirillales</taxon>
        <taxon>Pelagibaculum</taxon>
    </lineage>
</organism>
<dbReference type="InterPro" id="IPR016169">
    <property type="entry name" value="FAD-bd_PCMH_sub2"/>
</dbReference>
<dbReference type="InterPro" id="IPR016167">
    <property type="entry name" value="FAD-bd_PCMH_sub1"/>
</dbReference>
<dbReference type="SUPFAM" id="SSF56176">
    <property type="entry name" value="FAD-binding/transporter-associated domain-like"/>
    <property type="match status" value="1"/>
</dbReference>
<evidence type="ECO:0000313" key="22">
    <source>
        <dbReference type="EMBL" id="PVZ71870.1"/>
    </source>
</evidence>
<name>A0A2V1H1N9_9GAMM</name>
<comment type="similarity">
    <text evidence="5 20">Belongs to the MurB family.</text>
</comment>
<evidence type="ECO:0000256" key="6">
    <source>
        <dbReference type="ARBA" id="ARBA00012518"/>
    </source>
</evidence>
<evidence type="ECO:0000256" key="3">
    <source>
        <dbReference type="ARBA" id="ARBA00004496"/>
    </source>
</evidence>
<comment type="caution">
    <text evidence="22">The sequence shown here is derived from an EMBL/GenBank/DDBJ whole genome shotgun (WGS) entry which is preliminary data.</text>
</comment>
<dbReference type="GO" id="GO:0051301">
    <property type="term" value="P:cell division"/>
    <property type="evidence" value="ECO:0007669"/>
    <property type="project" value="UniProtKB-KW"/>
</dbReference>
<keyword evidence="16 20" id="KW-0131">Cell cycle</keyword>
<dbReference type="GO" id="GO:0071949">
    <property type="term" value="F:FAD binding"/>
    <property type="evidence" value="ECO:0007669"/>
    <property type="project" value="InterPro"/>
</dbReference>
<dbReference type="Pfam" id="PF01565">
    <property type="entry name" value="FAD_binding_4"/>
    <property type="match status" value="1"/>
</dbReference>
<evidence type="ECO:0000256" key="5">
    <source>
        <dbReference type="ARBA" id="ARBA00010485"/>
    </source>
</evidence>
<dbReference type="GO" id="GO:0005829">
    <property type="term" value="C:cytosol"/>
    <property type="evidence" value="ECO:0007669"/>
    <property type="project" value="TreeGrafter"/>
</dbReference>
<dbReference type="InterPro" id="IPR006094">
    <property type="entry name" value="Oxid_FAD_bind_N"/>
</dbReference>
<comment type="pathway">
    <text evidence="4 20">Cell wall biogenesis; peptidoglycan biosynthesis.</text>
</comment>
<evidence type="ECO:0000256" key="15">
    <source>
        <dbReference type="ARBA" id="ARBA00023002"/>
    </source>
</evidence>
<dbReference type="InterPro" id="IPR036635">
    <property type="entry name" value="MurB_C_sf"/>
</dbReference>
<evidence type="ECO:0000256" key="11">
    <source>
        <dbReference type="ARBA" id="ARBA00022827"/>
    </source>
</evidence>
<dbReference type="Proteomes" id="UP000244906">
    <property type="component" value="Unassembled WGS sequence"/>
</dbReference>
<dbReference type="Gene3D" id="3.90.78.10">
    <property type="entry name" value="UDP-N-acetylenolpyruvoylglucosamine reductase, C-terminal domain"/>
    <property type="match status" value="1"/>
</dbReference>
<evidence type="ECO:0000256" key="1">
    <source>
        <dbReference type="ARBA" id="ARBA00001974"/>
    </source>
</evidence>
<evidence type="ECO:0000256" key="2">
    <source>
        <dbReference type="ARBA" id="ARBA00003921"/>
    </source>
</evidence>
<dbReference type="OrthoDB" id="9804753at2"/>
<dbReference type="InterPro" id="IPR011601">
    <property type="entry name" value="MurB_C"/>
</dbReference>
<dbReference type="GO" id="GO:0009252">
    <property type="term" value="P:peptidoglycan biosynthetic process"/>
    <property type="evidence" value="ECO:0007669"/>
    <property type="project" value="UniProtKB-UniRule"/>
</dbReference>
<evidence type="ECO:0000256" key="16">
    <source>
        <dbReference type="ARBA" id="ARBA00023306"/>
    </source>
</evidence>
<evidence type="ECO:0000256" key="18">
    <source>
        <dbReference type="ARBA" id="ARBA00031026"/>
    </source>
</evidence>
<keyword evidence="14 20" id="KW-0573">Peptidoglycan synthesis</keyword>
<dbReference type="Pfam" id="PF02873">
    <property type="entry name" value="MurB_C"/>
    <property type="match status" value="1"/>
</dbReference>
<protein>
    <recommendedName>
        <fullName evidence="7 20">UDP-N-acetylenolpyruvoylglucosamine reductase</fullName>
        <ecNumber evidence="6 20">1.3.1.98</ecNumber>
    </recommendedName>
    <alternativeName>
        <fullName evidence="18 20">UDP-N-acetylmuramate dehydrogenase</fullName>
    </alternativeName>
</protein>
<dbReference type="NCBIfam" id="TIGR00179">
    <property type="entry name" value="murB"/>
    <property type="match status" value="1"/>
</dbReference>
<dbReference type="EMBL" id="QDDL01000001">
    <property type="protein sequence ID" value="PVZ71870.1"/>
    <property type="molecule type" value="Genomic_DNA"/>
</dbReference>
<keyword evidence="15 20" id="KW-0560">Oxidoreductase</keyword>
<keyword evidence="13 20" id="KW-0133">Cell shape</keyword>
<dbReference type="Gene3D" id="3.30.465.10">
    <property type="match status" value="1"/>
</dbReference>
<evidence type="ECO:0000256" key="4">
    <source>
        <dbReference type="ARBA" id="ARBA00004752"/>
    </source>
</evidence>
<dbReference type="Gene3D" id="3.30.43.10">
    <property type="entry name" value="Uridine Diphospho-n-acetylenolpyruvylglucosamine Reductase, domain 2"/>
    <property type="match status" value="1"/>
</dbReference>
<dbReference type="AlphaFoldDB" id="A0A2V1H1N9"/>
<feature type="active site" description="Proton donor" evidence="20">
    <location>
        <position position="218"/>
    </location>
</feature>
<comment type="catalytic activity">
    <reaction evidence="19 20">
        <text>UDP-N-acetyl-alpha-D-muramate + NADP(+) = UDP-N-acetyl-3-O-(1-carboxyvinyl)-alpha-D-glucosamine + NADPH + H(+)</text>
        <dbReference type="Rhea" id="RHEA:12248"/>
        <dbReference type="ChEBI" id="CHEBI:15378"/>
        <dbReference type="ChEBI" id="CHEBI:57783"/>
        <dbReference type="ChEBI" id="CHEBI:58349"/>
        <dbReference type="ChEBI" id="CHEBI:68483"/>
        <dbReference type="ChEBI" id="CHEBI:70757"/>
        <dbReference type="EC" id="1.3.1.98"/>
    </reaction>
</comment>
<evidence type="ECO:0000256" key="8">
    <source>
        <dbReference type="ARBA" id="ARBA00022490"/>
    </source>
</evidence>
<feature type="active site" evidence="20">
    <location>
        <position position="288"/>
    </location>
</feature>
<dbReference type="SUPFAM" id="SSF56194">
    <property type="entry name" value="Uridine diphospho-N-Acetylenolpyruvylglucosamine reductase, MurB, C-terminal domain"/>
    <property type="match status" value="1"/>
</dbReference>
<dbReference type="NCBIfam" id="NF010480">
    <property type="entry name" value="PRK13905.1"/>
    <property type="match status" value="1"/>
</dbReference>
<dbReference type="PROSITE" id="PS51387">
    <property type="entry name" value="FAD_PCMH"/>
    <property type="match status" value="1"/>
</dbReference>
<dbReference type="RefSeq" id="WP_116685459.1">
    <property type="nucleotide sequence ID" value="NZ_CAWNYD010000001.1"/>
</dbReference>
<sequence>MQSLELRGKLQENHSLAAHTSWRVGGAAQRYYQPADLADLQVFLSQLPEDEPLFWLGLGSNILVRDGGFKGTVIATLNRLNKLEIDSQQQTVYAEAGVTCSKLARNSAKANLIGGGFLAGIPGTIGGALKMNAGAFGGETWPHVQFVDCLNHQGALIRRSADEYKAGYRSVIGPENEWFVAAGFVFKSGDGEQELEAIRALLDKRQQSQPIGLPTAGSTFRNPQGNFAAKLIQDCGLKGYKIGGAEVSPKHANFIVNTGGASSDDIEALIELVQQRVFEDSGIKLQPEVEMVGDRL</sequence>
<accession>A0A2V1H1N9</accession>
<evidence type="ECO:0000256" key="20">
    <source>
        <dbReference type="HAMAP-Rule" id="MF_00037"/>
    </source>
</evidence>
<dbReference type="GO" id="GO:0008360">
    <property type="term" value="P:regulation of cell shape"/>
    <property type="evidence" value="ECO:0007669"/>
    <property type="project" value="UniProtKB-KW"/>
</dbReference>
<dbReference type="GO" id="GO:0071555">
    <property type="term" value="P:cell wall organization"/>
    <property type="evidence" value="ECO:0007669"/>
    <property type="project" value="UniProtKB-KW"/>
</dbReference>